<protein>
    <submittedName>
        <fullName evidence="2">Uncharacterized protein</fullName>
    </submittedName>
</protein>
<gene>
    <name evidence="2" type="ORF">I303_03417</name>
    <name evidence="3" type="ORF">I303_103394</name>
</gene>
<feature type="region of interest" description="Disordered" evidence="1">
    <location>
        <begin position="47"/>
        <end position="96"/>
    </location>
</feature>
<dbReference type="Proteomes" id="UP000078595">
    <property type="component" value="Chromosome 4"/>
</dbReference>
<dbReference type="AlphaFoldDB" id="A0A1A6A6M0"/>
<sequence length="292" mass="32610">MTTIVSTNETVTDAGATEEGTIVIPAEVISRDALVREYLDFLEGLHPKRLDPSTAVPEPASDTESGSAPDSGDMSHDEDTGSQLIDPSSRELSDRDTAKAAAWQAVLASAGEVYALQHYGPGMRQQEGKKRQELTERYWSSCPESESRPGMKWNYKTDMDVVLQREGDQIYGTRWNDADTQLEHHKQAFKTAWYEAVDGPLLDTKTDLLCPASLSSLLQFRQAPNYHELEEIYMWDRYGQTESAPDIPTNWLGSDITDLLDLTHQVWINHEHAKTKPGAAMVSHLIESSQKS</sequence>
<dbReference type="GeneID" id="28967116"/>
<evidence type="ECO:0000256" key="1">
    <source>
        <dbReference type="SAM" id="MobiDB-lite"/>
    </source>
</evidence>
<accession>A0A1A6A6M0</accession>
<proteinExistence type="predicted"/>
<organism evidence="2">
    <name type="scientific">Kwoniella dejecticola CBS 10117</name>
    <dbReference type="NCBI Taxonomy" id="1296121"/>
    <lineage>
        <taxon>Eukaryota</taxon>
        <taxon>Fungi</taxon>
        <taxon>Dikarya</taxon>
        <taxon>Basidiomycota</taxon>
        <taxon>Agaricomycotina</taxon>
        <taxon>Tremellomycetes</taxon>
        <taxon>Tremellales</taxon>
        <taxon>Cryptococcaceae</taxon>
        <taxon>Kwoniella</taxon>
    </lineage>
</organism>
<reference evidence="2" key="1">
    <citation type="submission" date="2013-07" db="EMBL/GenBank/DDBJ databases">
        <title>The Genome Sequence of Cryptococcus dejecticola CBS10117.</title>
        <authorList>
            <consortium name="The Broad Institute Genome Sequencing Platform"/>
            <person name="Cuomo C."/>
            <person name="Litvintseva A."/>
            <person name="Chen Y."/>
            <person name="Heitman J."/>
            <person name="Sun S."/>
            <person name="Springer D."/>
            <person name="Dromer F."/>
            <person name="Young S.K."/>
            <person name="Zeng Q."/>
            <person name="Gargeya S."/>
            <person name="Fitzgerald M."/>
            <person name="Abouelleil A."/>
            <person name="Alvarado L."/>
            <person name="Berlin A.M."/>
            <person name="Chapman S.B."/>
            <person name="Dewar J."/>
            <person name="Goldberg J."/>
            <person name="Griggs A."/>
            <person name="Gujja S."/>
            <person name="Hansen M."/>
            <person name="Howarth C."/>
            <person name="Imamovic A."/>
            <person name="Larimer J."/>
            <person name="McCowan C."/>
            <person name="Murphy C."/>
            <person name="Pearson M."/>
            <person name="Priest M."/>
            <person name="Roberts A."/>
            <person name="Saif S."/>
            <person name="Shea T."/>
            <person name="Sykes S."/>
            <person name="Wortman J."/>
            <person name="Nusbaum C."/>
            <person name="Birren B."/>
        </authorList>
    </citation>
    <scope>NUCLEOTIDE SEQUENCE [LARGE SCALE GENOMIC DNA]</scope>
    <source>
        <strain evidence="2">CBS 10117</strain>
    </source>
</reference>
<evidence type="ECO:0000313" key="4">
    <source>
        <dbReference type="Proteomes" id="UP000078595"/>
    </source>
</evidence>
<evidence type="ECO:0000313" key="2">
    <source>
        <dbReference type="EMBL" id="OBR85706.1"/>
    </source>
</evidence>
<dbReference type="KEGG" id="kdj:28967116"/>
<dbReference type="EMBL" id="KI894030">
    <property type="protein sequence ID" value="OBR85706.1"/>
    <property type="molecule type" value="Genomic_DNA"/>
</dbReference>
<dbReference type="RefSeq" id="XP_018263548.1">
    <property type="nucleotide sequence ID" value="XM_018406740.1"/>
</dbReference>
<dbReference type="VEuPathDB" id="FungiDB:I303_03417"/>
<reference evidence="3" key="3">
    <citation type="submission" date="2024-02" db="EMBL/GenBank/DDBJ databases">
        <title>Comparative genomics of Cryptococcus and Kwoniella reveals pathogenesis evolution and contrasting modes of karyotype evolution via chromosome fusion or intercentromeric recombination.</title>
        <authorList>
            <person name="Coelho M.A."/>
            <person name="David-Palma M."/>
            <person name="Shea T."/>
            <person name="Bowers K."/>
            <person name="McGinley-Smith S."/>
            <person name="Mohammad A.W."/>
            <person name="Gnirke A."/>
            <person name="Yurkov A.M."/>
            <person name="Nowrousian M."/>
            <person name="Sun S."/>
            <person name="Cuomo C.A."/>
            <person name="Heitman J."/>
        </authorList>
    </citation>
    <scope>NUCLEOTIDE SEQUENCE</scope>
    <source>
        <strain evidence="3">CBS 10117</strain>
    </source>
</reference>
<dbReference type="EMBL" id="CP144533">
    <property type="protein sequence ID" value="WWC60818.1"/>
    <property type="molecule type" value="Genomic_DNA"/>
</dbReference>
<keyword evidence="4" id="KW-1185">Reference proteome</keyword>
<reference evidence="3" key="2">
    <citation type="submission" date="2013-07" db="EMBL/GenBank/DDBJ databases">
        <authorList>
            <consortium name="The Broad Institute Genome Sequencing Platform"/>
            <person name="Cuomo C."/>
            <person name="Litvintseva A."/>
            <person name="Chen Y."/>
            <person name="Heitman J."/>
            <person name="Sun S."/>
            <person name="Springer D."/>
            <person name="Dromer F."/>
            <person name="Young S.K."/>
            <person name="Zeng Q."/>
            <person name="Gargeya S."/>
            <person name="Fitzgerald M."/>
            <person name="Abouelleil A."/>
            <person name="Alvarado L."/>
            <person name="Berlin A.M."/>
            <person name="Chapman S.B."/>
            <person name="Dewar J."/>
            <person name="Goldberg J."/>
            <person name="Griggs A."/>
            <person name="Gujja S."/>
            <person name="Hansen M."/>
            <person name="Howarth C."/>
            <person name="Imamovic A."/>
            <person name="Larimer J."/>
            <person name="McCowan C."/>
            <person name="Murphy C."/>
            <person name="Pearson M."/>
            <person name="Priest M."/>
            <person name="Roberts A."/>
            <person name="Saif S."/>
            <person name="Shea T."/>
            <person name="Sykes S."/>
            <person name="Wortman J."/>
            <person name="Nusbaum C."/>
            <person name="Birren B."/>
        </authorList>
    </citation>
    <scope>NUCLEOTIDE SEQUENCE</scope>
    <source>
        <strain evidence="3">CBS 10117</strain>
    </source>
</reference>
<name>A0A1A6A6M0_9TREE</name>
<evidence type="ECO:0000313" key="3">
    <source>
        <dbReference type="EMBL" id="WWC60818.1"/>
    </source>
</evidence>